<dbReference type="InterPro" id="IPR021834">
    <property type="entry name" value="DUF3426"/>
</dbReference>
<feature type="region of interest" description="Disordered" evidence="2">
    <location>
        <begin position="57"/>
        <end position="81"/>
    </location>
</feature>
<comment type="caution">
    <text evidence="4">The sequence shown here is derived from an EMBL/GenBank/DDBJ whole genome shotgun (WGS) entry which is preliminary data.</text>
</comment>
<gene>
    <name evidence="4" type="ORF">NJF43_03695</name>
</gene>
<evidence type="ECO:0000313" key="5">
    <source>
        <dbReference type="Proteomes" id="UP001165292"/>
    </source>
</evidence>
<evidence type="ECO:0000256" key="1">
    <source>
        <dbReference type="SAM" id="Coils"/>
    </source>
</evidence>
<dbReference type="EMBL" id="JAMYBS010000003">
    <property type="protein sequence ID" value="MCO7543856.1"/>
    <property type="molecule type" value="Genomic_DNA"/>
</dbReference>
<feature type="region of interest" description="Disordered" evidence="2">
    <location>
        <begin position="138"/>
        <end position="177"/>
    </location>
</feature>
<name>A0AA41WLA8_9GAMM</name>
<dbReference type="Pfam" id="PF13719">
    <property type="entry name" value="Zn_ribbon_5"/>
    <property type="match status" value="1"/>
</dbReference>
<reference evidence="4" key="1">
    <citation type="submission" date="2022-06" db="EMBL/GenBank/DDBJ databases">
        <title>Detection of beta-lactamases in bacteria of animal origin.</title>
        <authorList>
            <person name="Mlynarcik P."/>
            <person name="Zdarska V."/>
            <person name="Chudobova H."/>
            <person name="Prochazkova P."/>
            <person name="Hricova K."/>
            <person name="Mezerova K."/>
            <person name="Bardon J."/>
            <person name="Dolejska M."/>
            <person name="Sukkar I."/>
            <person name="Kolar M."/>
        </authorList>
    </citation>
    <scope>NUCLEOTIDE SEQUENCE</scope>
    <source>
        <strain evidence="4">S 300-3</strain>
    </source>
</reference>
<evidence type="ECO:0000313" key="4">
    <source>
        <dbReference type="EMBL" id="MCO7543856.1"/>
    </source>
</evidence>
<organism evidence="4 5">
    <name type="scientific">Stutzerimonas nitrititolerans</name>
    <dbReference type="NCBI Taxonomy" id="2482751"/>
    <lineage>
        <taxon>Bacteria</taxon>
        <taxon>Pseudomonadati</taxon>
        <taxon>Pseudomonadota</taxon>
        <taxon>Gammaproteobacteria</taxon>
        <taxon>Pseudomonadales</taxon>
        <taxon>Pseudomonadaceae</taxon>
        <taxon>Stutzerimonas</taxon>
    </lineage>
</organism>
<proteinExistence type="predicted"/>
<dbReference type="Proteomes" id="UP001165292">
    <property type="component" value="Unassembled WGS sequence"/>
</dbReference>
<keyword evidence="1" id="KW-0175">Coiled coil</keyword>
<dbReference type="InterPro" id="IPR011723">
    <property type="entry name" value="Znf/thioredoxin_put"/>
</dbReference>
<feature type="coiled-coil region" evidence="1">
    <location>
        <begin position="86"/>
        <end position="120"/>
    </location>
</feature>
<feature type="compositionally biased region" description="Polar residues" evidence="2">
    <location>
        <begin position="151"/>
        <end position="162"/>
    </location>
</feature>
<dbReference type="RefSeq" id="WP_253162310.1">
    <property type="nucleotide sequence ID" value="NZ_JAMYBS010000003.1"/>
</dbReference>
<dbReference type="NCBIfam" id="TIGR02098">
    <property type="entry name" value="MJ0042_CXXC"/>
    <property type="match status" value="1"/>
</dbReference>
<protein>
    <submittedName>
        <fullName evidence="4">Zinc-ribbon domain-containing protein</fullName>
    </submittedName>
</protein>
<sequence>MTSFITQCPHCRTSFRLNRAQLGAARGVVRCGACLEVFNASQRLQQEDGEPLVVAPPSVTAAEPPSVPVAPRSAKPVTEEEPLWIHDDLDLDNLDLDEELAKLEREERELSRQLQELEHPPQTYTDEAWAEQLLRAEGQTDESDDTPDTPAPSQAPETLSFTPVSPEKPAPPSPLTASRAFTDALEQQPQRIEPAIGDVDLPAPGEPEDLETDTPKHLERSDTPRTADAVAEPLFDLEDEPLQLDWQARRKPWGRWLGWGTLNLIALLALAGQYVAYNYDELVRQDRYRPWFEQLCPSIGCTLPPKVDIEQIKSSNLVVRSHPDFNSALVVDAIIYNRASFAQPFPLLEVRFADINGQPLASRVFKPGEYLSGELAGRTEMPPQVPIHIALDILDPGTRAVNYSLSFRSPE</sequence>
<evidence type="ECO:0000259" key="3">
    <source>
        <dbReference type="Pfam" id="PF13719"/>
    </source>
</evidence>
<dbReference type="Pfam" id="PF11906">
    <property type="entry name" value="DUF3426"/>
    <property type="match status" value="1"/>
</dbReference>
<feature type="compositionally biased region" description="Basic and acidic residues" evidence="2">
    <location>
        <begin position="213"/>
        <end position="225"/>
    </location>
</feature>
<evidence type="ECO:0000256" key="2">
    <source>
        <dbReference type="SAM" id="MobiDB-lite"/>
    </source>
</evidence>
<dbReference type="AlphaFoldDB" id="A0AA41WLA8"/>
<accession>A0AA41WLA8</accession>
<feature type="region of interest" description="Disordered" evidence="2">
    <location>
        <begin position="196"/>
        <end position="226"/>
    </location>
</feature>
<feature type="domain" description="Zinc finger/thioredoxin putative" evidence="3">
    <location>
        <begin position="5"/>
        <end position="40"/>
    </location>
</feature>